<protein>
    <submittedName>
        <fullName evidence="3">Uncharacterized protein</fullName>
    </submittedName>
</protein>
<feature type="region of interest" description="Disordered" evidence="1">
    <location>
        <begin position="123"/>
        <end position="152"/>
    </location>
</feature>
<reference evidence="3" key="1">
    <citation type="submission" date="2022-11" db="UniProtKB">
        <authorList>
            <consortium name="WormBaseParasite"/>
        </authorList>
    </citation>
    <scope>IDENTIFICATION</scope>
</reference>
<accession>A0A914P241</accession>
<name>A0A914P241_9BILA</name>
<organism evidence="2 3">
    <name type="scientific">Panagrolaimus davidi</name>
    <dbReference type="NCBI Taxonomy" id="227884"/>
    <lineage>
        <taxon>Eukaryota</taxon>
        <taxon>Metazoa</taxon>
        <taxon>Ecdysozoa</taxon>
        <taxon>Nematoda</taxon>
        <taxon>Chromadorea</taxon>
        <taxon>Rhabditida</taxon>
        <taxon>Tylenchina</taxon>
        <taxon>Panagrolaimomorpha</taxon>
        <taxon>Panagrolaimoidea</taxon>
        <taxon>Panagrolaimidae</taxon>
        <taxon>Panagrolaimus</taxon>
    </lineage>
</organism>
<feature type="compositionally biased region" description="Basic and acidic residues" evidence="1">
    <location>
        <begin position="140"/>
        <end position="152"/>
    </location>
</feature>
<keyword evidence="2" id="KW-1185">Reference proteome</keyword>
<proteinExistence type="predicted"/>
<dbReference type="WBParaSite" id="PDA_v2.g1189.t1">
    <property type="protein sequence ID" value="PDA_v2.g1189.t1"/>
    <property type="gene ID" value="PDA_v2.g1189"/>
</dbReference>
<evidence type="ECO:0000256" key="1">
    <source>
        <dbReference type="SAM" id="MobiDB-lite"/>
    </source>
</evidence>
<dbReference type="AlphaFoldDB" id="A0A914P241"/>
<dbReference type="Proteomes" id="UP000887578">
    <property type="component" value="Unplaced"/>
</dbReference>
<evidence type="ECO:0000313" key="3">
    <source>
        <dbReference type="WBParaSite" id="PDA_v2.g1189.t1"/>
    </source>
</evidence>
<evidence type="ECO:0000313" key="2">
    <source>
        <dbReference type="Proteomes" id="UP000887578"/>
    </source>
</evidence>
<sequence length="184" mass="21058">MHNTVNIDGEPYGVVELDATHNELHTSFEAETMEKLRLTIYQSKSRNDRGVITEPTELFQLYAADYSINSKENGIFKTCLRIFFLLQFAIILERKSDTIRHEINAEASEECVYPGGQHEIIPTSGACDDHGPIRRPTNKTSDRDQNDEAEIKEKSPRNSFYFINNIIINNNSNNISKKRDSYIG</sequence>